<name>A0A139IBI4_9PEZI</name>
<evidence type="ECO:0000256" key="12">
    <source>
        <dbReference type="SAM" id="Phobius"/>
    </source>
</evidence>
<organism evidence="13 14">
    <name type="scientific">Pseudocercospora musae</name>
    <dbReference type="NCBI Taxonomy" id="113226"/>
    <lineage>
        <taxon>Eukaryota</taxon>
        <taxon>Fungi</taxon>
        <taxon>Dikarya</taxon>
        <taxon>Ascomycota</taxon>
        <taxon>Pezizomycotina</taxon>
        <taxon>Dothideomycetes</taxon>
        <taxon>Dothideomycetidae</taxon>
        <taxon>Mycosphaerellales</taxon>
        <taxon>Mycosphaerellaceae</taxon>
        <taxon>Pseudocercospora</taxon>
    </lineage>
</organism>
<dbReference type="PANTHER" id="PTHR23516:SF1">
    <property type="entry name" value="MOLYBDATE-ANION TRANSPORTER"/>
    <property type="match status" value="1"/>
</dbReference>
<evidence type="ECO:0000256" key="9">
    <source>
        <dbReference type="ARBA" id="ARBA00023136"/>
    </source>
</evidence>
<feature type="transmembrane region" description="Helical" evidence="12">
    <location>
        <begin position="150"/>
        <end position="170"/>
    </location>
</feature>
<comment type="subcellular location">
    <subcellularLocation>
        <location evidence="2">Cell membrane</location>
        <topology evidence="2">Multi-pass membrane protein</topology>
    </subcellularLocation>
</comment>
<evidence type="ECO:0000256" key="2">
    <source>
        <dbReference type="ARBA" id="ARBA00004651"/>
    </source>
</evidence>
<keyword evidence="5" id="KW-1003">Cell membrane</keyword>
<evidence type="ECO:0000313" key="13">
    <source>
        <dbReference type="EMBL" id="KXT12121.1"/>
    </source>
</evidence>
<keyword evidence="14" id="KW-1185">Reference proteome</keyword>
<evidence type="ECO:0000256" key="10">
    <source>
        <dbReference type="ARBA" id="ARBA00030646"/>
    </source>
</evidence>
<accession>A0A139IBI4</accession>
<dbReference type="EMBL" id="LFZO01000164">
    <property type="protein sequence ID" value="KXT12121.1"/>
    <property type="molecule type" value="Genomic_DNA"/>
</dbReference>
<sequence length="175" mass="19311">MATTVFEGSMYLFVFFWSPALKSSRAISGVTELPPFGLIFSCFMSAMMMGSMIFSSIELRSERDTGRLLLSILALAAISLLLPVLASAEALAFWCFSLFEACVGLYFPTMSRLKSELVEDGVRGKVYGMMRFPLNVFVVLALGATREGDAHRGMVFTFTSALLLCAFFVVQKFLL</sequence>
<dbReference type="OrthoDB" id="263957at2759"/>
<evidence type="ECO:0000256" key="11">
    <source>
        <dbReference type="ARBA" id="ARBA00032555"/>
    </source>
</evidence>
<comment type="function">
    <text evidence="1">Mediates high-affinity intracellular uptake of the rare oligo-element molybdenum.</text>
</comment>
<gene>
    <name evidence="13" type="ORF">AC579_7499</name>
</gene>
<keyword evidence="6 12" id="KW-0812">Transmembrane</keyword>
<keyword evidence="4" id="KW-0813">Transport</keyword>
<feature type="transmembrane region" description="Helical" evidence="12">
    <location>
        <begin position="128"/>
        <end position="144"/>
    </location>
</feature>
<evidence type="ECO:0000256" key="7">
    <source>
        <dbReference type="ARBA" id="ARBA00022989"/>
    </source>
</evidence>
<dbReference type="SUPFAM" id="SSF103473">
    <property type="entry name" value="MFS general substrate transporter"/>
    <property type="match status" value="1"/>
</dbReference>
<dbReference type="GO" id="GO:0005886">
    <property type="term" value="C:plasma membrane"/>
    <property type="evidence" value="ECO:0007669"/>
    <property type="project" value="UniProtKB-SubCell"/>
</dbReference>
<keyword evidence="9 12" id="KW-0472">Membrane</keyword>
<feature type="transmembrane region" description="Helical" evidence="12">
    <location>
        <begin position="68"/>
        <end position="85"/>
    </location>
</feature>
<evidence type="ECO:0000256" key="8">
    <source>
        <dbReference type="ARBA" id="ARBA00023065"/>
    </source>
</evidence>
<dbReference type="GO" id="GO:0015098">
    <property type="term" value="F:molybdate ion transmembrane transporter activity"/>
    <property type="evidence" value="ECO:0007669"/>
    <property type="project" value="InterPro"/>
</dbReference>
<comment type="caution">
    <text evidence="13">The sequence shown here is derived from an EMBL/GenBank/DDBJ whole genome shotgun (WGS) entry which is preliminary data.</text>
</comment>
<feature type="transmembrane region" description="Helical" evidence="12">
    <location>
        <begin position="91"/>
        <end position="107"/>
    </location>
</feature>
<dbReference type="InterPro" id="IPR036259">
    <property type="entry name" value="MFS_trans_sf"/>
</dbReference>
<evidence type="ECO:0000256" key="6">
    <source>
        <dbReference type="ARBA" id="ARBA00022692"/>
    </source>
</evidence>
<dbReference type="Gene3D" id="1.20.1250.20">
    <property type="entry name" value="MFS general substrate transporter like domains"/>
    <property type="match status" value="1"/>
</dbReference>
<evidence type="ECO:0000256" key="5">
    <source>
        <dbReference type="ARBA" id="ARBA00022475"/>
    </source>
</evidence>
<keyword evidence="8" id="KW-0406">Ion transport</keyword>
<evidence type="ECO:0000313" key="14">
    <source>
        <dbReference type="Proteomes" id="UP000073492"/>
    </source>
</evidence>
<evidence type="ECO:0000256" key="4">
    <source>
        <dbReference type="ARBA" id="ARBA00022448"/>
    </source>
</evidence>
<dbReference type="AlphaFoldDB" id="A0A139IBI4"/>
<dbReference type="PANTHER" id="PTHR23516">
    <property type="entry name" value="SAM (S-ADENOSYL METHIONINE) TRANSPORTER"/>
    <property type="match status" value="1"/>
</dbReference>
<protein>
    <recommendedName>
        <fullName evidence="3">Molybdate-anion transporter</fullName>
    </recommendedName>
    <alternativeName>
        <fullName evidence="10">Major facilitator superfamily domain-containing protein 5</fullName>
    </alternativeName>
    <alternativeName>
        <fullName evidence="11">Molybdate transporter 2 homolog</fullName>
    </alternativeName>
</protein>
<dbReference type="Pfam" id="PF05631">
    <property type="entry name" value="MFS_5"/>
    <property type="match status" value="1"/>
</dbReference>
<feature type="transmembrane region" description="Helical" evidence="12">
    <location>
        <begin position="36"/>
        <end position="56"/>
    </location>
</feature>
<keyword evidence="7 12" id="KW-1133">Transmembrane helix</keyword>
<dbReference type="InterPro" id="IPR008509">
    <property type="entry name" value="MOT2/MFSD5"/>
</dbReference>
<dbReference type="Proteomes" id="UP000073492">
    <property type="component" value="Unassembled WGS sequence"/>
</dbReference>
<dbReference type="GO" id="GO:0006811">
    <property type="term" value="P:monoatomic ion transport"/>
    <property type="evidence" value="ECO:0007669"/>
    <property type="project" value="UniProtKB-KW"/>
</dbReference>
<evidence type="ECO:0000256" key="1">
    <source>
        <dbReference type="ARBA" id="ARBA00003019"/>
    </source>
</evidence>
<reference evidence="13 14" key="1">
    <citation type="submission" date="2015-07" db="EMBL/GenBank/DDBJ databases">
        <title>Comparative genomics of the Sigatoka disease complex on banana suggests a link between parallel evolutionary changes in Pseudocercospora fijiensis and Pseudocercospora eumusae and increased virulence on the banana host.</title>
        <authorList>
            <person name="Chang T.-C."/>
            <person name="Salvucci A."/>
            <person name="Crous P.W."/>
            <person name="Stergiopoulos I."/>
        </authorList>
    </citation>
    <scope>NUCLEOTIDE SEQUENCE [LARGE SCALE GENOMIC DNA]</scope>
    <source>
        <strain evidence="13 14">CBS 116634</strain>
    </source>
</reference>
<evidence type="ECO:0000256" key="3">
    <source>
        <dbReference type="ARBA" id="ARBA00021242"/>
    </source>
</evidence>
<proteinExistence type="predicted"/>